<dbReference type="Gene3D" id="3.30.1360.120">
    <property type="entry name" value="Probable tRNA modification gtpase trme, domain 1"/>
    <property type="match status" value="1"/>
</dbReference>
<dbReference type="KEGG" id="pbap:Pla133_21430"/>
<organism evidence="4 5">
    <name type="scientific">Engelhardtia mirabilis</name>
    <dbReference type="NCBI Taxonomy" id="2528011"/>
    <lineage>
        <taxon>Bacteria</taxon>
        <taxon>Pseudomonadati</taxon>
        <taxon>Planctomycetota</taxon>
        <taxon>Planctomycetia</taxon>
        <taxon>Planctomycetia incertae sedis</taxon>
        <taxon>Engelhardtia</taxon>
    </lineage>
</organism>
<dbReference type="Gene3D" id="1.20.120.430">
    <property type="entry name" value="tRNA modification GTPase MnmE domain 2"/>
    <property type="match status" value="1"/>
</dbReference>
<evidence type="ECO:0000259" key="3">
    <source>
        <dbReference type="Pfam" id="PF12631"/>
    </source>
</evidence>
<dbReference type="GO" id="GO:0005525">
    <property type="term" value="F:GTP binding"/>
    <property type="evidence" value="ECO:0007669"/>
    <property type="project" value="InterPro"/>
</dbReference>
<dbReference type="InterPro" id="IPR027417">
    <property type="entry name" value="P-loop_NTPase"/>
</dbReference>
<dbReference type="SUPFAM" id="SSF116878">
    <property type="entry name" value="TrmE connector domain"/>
    <property type="match status" value="1"/>
</dbReference>
<evidence type="ECO:0000313" key="4">
    <source>
        <dbReference type="EMBL" id="QDU67065.1"/>
    </source>
</evidence>
<dbReference type="PANTHER" id="PTHR42714:SF2">
    <property type="entry name" value="TRNA MODIFICATION GTPASE GTPBP3, MITOCHONDRIAL"/>
    <property type="match status" value="1"/>
</dbReference>
<protein>
    <submittedName>
        <fullName evidence="4">tRNA modification GTPase MnmE</fullName>
        <ecNumber evidence="4">3.6.5.-</ecNumber>
    </submittedName>
</protein>
<dbReference type="GO" id="GO:0016787">
    <property type="term" value="F:hydrolase activity"/>
    <property type="evidence" value="ECO:0007669"/>
    <property type="project" value="UniProtKB-KW"/>
</dbReference>
<feature type="domain" description="G" evidence="1">
    <location>
        <begin position="151"/>
        <end position="249"/>
    </location>
</feature>
<dbReference type="GO" id="GO:0002098">
    <property type="term" value="P:tRNA wobble uridine modification"/>
    <property type="evidence" value="ECO:0007669"/>
    <property type="project" value="TreeGrafter"/>
</dbReference>
<dbReference type="Pfam" id="PF12631">
    <property type="entry name" value="MnmE_helical"/>
    <property type="match status" value="1"/>
</dbReference>
<dbReference type="PANTHER" id="PTHR42714">
    <property type="entry name" value="TRNA MODIFICATION GTPASE GTPBP3"/>
    <property type="match status" value="1"/>
</dbReference>
<accession>A0A518BJD2</accession>
<keyword evidence="4" id="KW-0378">Hydrolase</keyword>
<gene>
    <name evidence="4" type="primary">mnmE_1</name>
    <name evidence="4" type="ORF">Pla133_21430</name>
</gene>
<dbReference type="SUPFAM" id="SSF52540">
    <property type="entry name" value="P-loop containing nucleoside triphosphate hydrolases"/>
    <property type="match status" value="1"/>
</dbReference>
<dbReference type="GO" id="GO:0005737">
    <property type="term" value="C:cytoplasm"/>
    <property type="evidence" value="ECO:0007669"/>
    <property type="project" value="TreeGrafter"/>
</dbReference>
<dbReference type="InterPro" id="IPR027266">
    <property type="entry name" value="TrmE/GcvT-like"/>
</dbReference>
<feature type="domain" description="GTP-binding protein TrmE N-terminal" evidence="2">
    <location>
        <begin position="1"/>
        <end position="53"/>
    </location>
</feature>
<feature type="domain" description="MnmE helical" evidence="3">
    <location>
        <begin position="56"/>
        <end position="393"/>
    </location>
</feature>
<dbReference type="EMBL" id="CP036287">
    <property type="protein sequence ID" value="QDU67065.1"/>
    <property type="molecule type" value="Genomic_DNA"/>
</dbReference>
<dbReference type="EC" id="3.6.5.-" evidence="4"/>
<proteinExistence type="predicted"/>
<reference evidence="4 5" key="1">
    <citation type="submission" date="2019-02" db="EMBL/GenBank/DDBJ databases">
        <title>Deep-cultivation of Planctomycetes and their phenomic and genomic characterization uncovers novel biology.</title>
        <authorList>
            <person name="Wiegand S."/>
            <person name="Jogler M."/>
            <person name="Boedeker C."/>
            <person name="Pinto D."/>
            <person name="Vollmers J."/>
            <person name="Rivas-Marin E."/>
            <person name="Kohn T."/>
            <person name="Peeters S.H."/>
            <person name="Heuer A."/>
            <person name="Rast P."/>
            <person name="Oberbeckmann S."/>
            <person name="Bunk B."/>
            <person name="Jeske O."/>
            <person name="Meyerdierks A."/>
            <person name="Storesund J.E."/>
            <person name="Kallscheuer N."/>
            <person name="Luecker S."/>
            <person name="Lage O.M."/>
            <person name="Pohl T."/>
            <person name="Merkel B.J."/>
            <person name="Hornburger P."/>
            <person name="Mueller R.-W."/>
            <person name="Bruemmer F."/>
            <person name="Labrenz M."/>
            <person name="Spormann A.M."/>
            <person name="Op den Camp H."/>
            <person name="Overmann J."/>
            <person name="Amann R."/>
            <person name="Jetten M.S.M."/>
            <person name="Mascher T."/>
            <person name="Medema M.H."/>
            <person name="Devos D.P."/>
            <person name="Kaster A.-K."/>
            <person name="Ovreas L."/>
            <person name="Rohde M."/>
            <person name="Galperin M.Y."/>
            <person name="Jogler C."/>
        </authorList>
    </citation>
    <scope>NUCLEOTIDE SEQUENCE [LARGE SCALE GENOMIC DNA]</scope>
    <source>
        <strain evidence="4 5">Pla133</strain>
    </source>
</reference>
<dbReference type="Pfam" id="PF10396">
    <property type="entry name" value="TrmE_N"/>
    <property type="match status" value="1"/>
</dbReference>
<dbReference type="Proteomes" id="UP000316921">
    <property type="component" value="Chromosome"/>
</dbReference>
<dbReference type="Pfam" id="PF01926">
    <property type="entry name" value="MMR_HSR1"/>
    <property type="match status" value="1"/>
</dbReference>
<dbReference type="InterPro" id="IPR025867">
    <property type="entry name" value="MnmE_helical"/>
</dbReference>
<dbReference type="InterPro" id="IPR018948">
    <property type="entry name" value="GTP-bd_TrmE_N"/>
</dbReference>
<dbReference type="Gene3D" id="3.40.50.300">
    <property type="entry name" value="P-loop containing nucleotide triphosphate hydrolases"/>
    <property type="match status" value="1"/>
</dbReference>
<dbReference type="InterPro" id="IPR027368">
    <property type="entry name" value="MnmE_dom2"/>
</dbReference>
<dbReference type="AlphaFoldDB" id="A0A518BJD2"/>
<dbReference type="InterPro" id="IPR006073">
    <property type="entry name" value="GTP-bd"/>
</dbReference>
<dbReference type="PRINTS" id="PR00326">
    <property type="entry name" value="GTP1OBG"/>
</dbReference>
<evidence type="ECO:0000313" key="5">
    <source>
        <dbReference type="Proteomes" id="UP000316921"/>
    </source>
</evidence>
<evidence type="ECO:0000259" key="2">
    <source>
        <dbReference type="Pfam" id="PF10396"/>
    </source>
</evidence>
<sequence length="396" mass="41553">MPGPASYTREDVCELHLPGSVPLLERALDALLRAGARRAEPGEFTRRAFHSGRLDLTRAEGVLELVRARSEDERRAATALLGGGLGERVASLRDNLDGLRALCEASLDFDESDTGHVDVEELLAVGERARGALTEALGWEQARPPRAGLPRVALVGAPNAGKSSLFNRLGRGAAAIVSDLAGTTRDALQARWGLDPDGGGDVELLDLAGLDRRDARGEDPVPRGAQDLARRFVASADLVLWVVDGSRADAGGLAAESEDLPVGADVLVVWNQIDRIDGAAEPAPALAAVLGPRPRVAVSAATGVGIEALREAARRAVASRPPAGSLARELAGRHRIALERGLEALGDALALLEAGGELDLVAGEMRRAVAALDEISGRTSPEDLLDRIFARFCIGK</sequence>
<dbReference type="PROSITE" id="PS00018">
    <property type="entry name" value="EF_HAND_1"/>
    <property type="match status" value="1"/>
</dbReference>
<name>A0A518BJD2_9BACT</name>
<keyword evidence="5" id="KW-1185">Reference proteome</keyword>
<evidence type="ECO:0000259" key="1">
    <source>
        <dbReference type="Pfam" id="PF01926"/>
    </source>
</evidence>
<dbReference type="InterPro" id="IPR018247">
    <property type="entry name" value="EF_Hand_1_Ca_BS"/>
</dbReference>
<dbReference type="GO" id="GO:0030488">
    <property type="term" value="P:tRNA methylation"/>
    <property type="evidence" value="ECO:0007669"/>
    <property type="project" value="TreeGrafter"/>
</dbReference>